<sequence>MDYPLASPGGSMEEKTIHLQEGMILYQQGDEGRSMFQLRSGKIVLYLDHGTPKQFMLVEIKEPGTMFGEMGLLAEEPRTMTAVAMEDSDLTEIDMEHFKEFSRKHPDDMCRIITDLSRRLKTALHELTNAQEVVYGLIEEQETGQPRKDGFQQKLKRFTDLFFNYPKDVPPDVYLSNYMRNHGGML</sequence>
<dbReference type="SUPFAM" id="SSF51206">
    <property type="entry name" value="cAMP-binding domain-like"/>
    <property type="match status" value="1"/>
</dbReference>
<dbReference type="Pfam" id="PF00027">
    <property type="entry name" value="cNMP_binding"/>
    <property type="match status" value="1"/>
</dbReference>
<dbReference type="PROSITE" id="PS50042">
    <property type="entry name" value="CNMP_BINDING_3"/>
    <property type="match status" value="1"/>
</dbReference>
<dbReference type="eggNOG" id="COG0664">
    <property type="taxonomic scope" value="Bacteria"/>
</dbReference>
<gene>
    <name evidence="2" type="ordered locus">Spico_1317</name>
</gene>
<dbReference type="KEGG" id="scc:Spico_1317"/>
<dbReference type="InterPro" id="IPR050397">
    <property type="entry name" value="Env_Response_Regulators"/>
</dbReference>
<dbReference type="Proteomes" id="UP000007939">
    <property type="component" value="Chromosome"/>
</dbReference>
<dbReference type="InterPro" id="IPR014710">
    <property type="entry name" value="RmlC-like_jellyroll"/>
</dbReference>
<evidence type="ECO:0000313" key="3">
    <source>
        <dbReference type="Proteomes" id="UP000007939"/>
    </source>
</evidence>
<dbReference type="InterPro" id="IPR018490">
    <property type="entry name" value="cNMP-bd_dom_sf"/>
</dbReference>
<dbReference type="GO" id="GO:0005829">
    <property type="term" value="C:cytosol"/>
    <property type="evidence" value="ECO:0007669"/>
    <property type="project" value="TreeGrafter"/>
</dbReference>
<dbReference type="SMART" id="SM00100">
    <property type="entry name" value="cNMP"/>
    <property type="match status" value="1"/>
</dbReference>
<proteinExistence type="predicted"/>
<dbReference type="STRING" id="760011.Spico_1317"/>
<feature type="domain" description="Cyclic nucleotide-binding" evidence="1">
    <location>
        <begin position="11"/>
        <end position="119"/>
    </location>
</feature>
<dbReference type="AlphaFoldDB" id="F4GM50"/>
<evidence type="ECO:0000259" key="1">
    <source>
        <dbReference type="PROSITE" id="PS50042"/>
    </source>
</evidence>
<evidence type="ECO:0000313" key="2">
    <source>
        <dbReference type="EMBL" id="AEC02525.1"/>
    </source>
</evidence>
<organism evidence="2 3">
    <name type="scientific">Parasphaerochaeta coccoides (strain ATCC BAA-1237 / DSM 17374 / SPN1)</name>
    <name type="common">Sphaerochaeta coccoides</name>
    <dbReference type="NCBI Taxonomy" id="760011"/>
    <lineage>
        <taxon>Bacteria</taxon>
        <taxon>Pseudomonadati</taxon>
        <taxon>Spirochaetota</taxon>
        <taxon>Spirochaetia</taxon>
        <taxon>Spirochaetales</taxon>
        <taxon>Sphaerochaetaceae</taxon>
        <taxon>Parasphaerochaeta</taxon>
    </lineage>
</organism>
<dbReference type="EMBL" id="CP002659">
    <property type="protein sequence ID" value="AEC02525.1"/>
    <property type="molecule type" value="Genomic_DNA"/>
</dbReference>
<reference evidence="3" key="1">
    <citation type="submission" date="2011-04" db="EMBL/GenBank/DDBJ databases">
        <title>The complete genome of Spirochaeta coccoides DSM 17374.</title>
        <authorList>
            <person name="Lucas S."/>
            <person name="Copeland A."/>
            <person name="Lapidus A."/>
            <person name="Bruce D."/>
            <person name="Goodwin L."/>
            <person name="Pitluck S."/>
            <person name="Peters L."/>
            <person name="Kyrpides N."/>
            <person name="Mavromatis K."/>
            <person name="Pagani I."/>
            <person name="Ivanova N."/>
            <person name="Ovchinnikova G."/>
            <person name="Lu M."/>
            <person name="Detter J.C."/>
            <person name="Tapia R."/>
            <person name="Han C."/>
            <person name="Land M."/>
            <person name="Hauser L."/>
            <person name="Markowitz V."/>
            <person name="Cheng J.-F."/>
            <person name="Hugenholtz P."/>
            <person name="Woyke T."/>
            <person name="Wu D."/>
            <person name="Spring S."/>
            <person name="Schroeder M."/>
            <person name="Brambilla E."/>
            <person name="Klenk H.-P."/>
            <person name="Eisen J.A."/>
        </authorList>
    </citation>
    <scope>NUCLEOTIDE SEQUENCE [LARGE SCALE GENOMIC DNA]</scope>
    <source>
        <strain evidence="3">ATCC BAA-1237 / DSM 17374 / SPN1</strain>
    </source>
</reference>
<dbReference type="PANTHER" id="PTHR24567:SF26">
    <property type="entry name" value="REGULATORY PROTEIN YEIL"/>
    <property type="match status" value="1"/>
</dbReference>
<reference evidence="2 3" key="2">
    <citation type="journal article" date="2012" name="Stand. Genomic Sci.">
        <title>Complete genome sequence of the termite hindgut bacterium Spirochaeta coccoides type strain (SPN1(T)), reclassification in the genus Sphaerochaeta as Sphaerochaeta coccoides comb. nov. and emendations of the family Spirochaetaceae and the genus Sphaerochaeta.</title>
        <authorList>
            <person name="Abt B."/>
            <person name="Han C."/>
            <person name="Scheuner C."/>
            <person name="Lu M."/>
            <person name="Lapidus A."/>
            <person name="Nolan M."/>
            <person name="Lucas S."/>
            <person name="Hammon N."/>
            <person name="Deshpande S."/>
            <person name="Cheng J.F."/>
            <person name="Tapia R."/>
            <person name="Goodwin L.A."/>
            <person name="Pitluck S."/>
            <person name="Liolios K."/>
            <person name="Pagani I."/>
            <person name="Ivanova N."/>
            <person name="Mavromatis K."/>
            <person name="Mikhailova N."/>
            <person name="Huntemann M."/>
            <person name="Pati A."/>
            <person name="Chen A."/>
            <person name="Palaniappan K."/>
            <person name="Land M."/>
            <person name="Hauser L."/>
            <person name="Brambilla E.M."/>
            <person name="Rohde M."/>
            <person name="Spring S."/>
            <person name="Gronow S."/>
            <person name="Goker M."/>
            <person name="Woyke T."/>
            <person name="Bristow J."/>
            <person name="Eisen J.A."/>
            <person name="Markowitz V."/>
            <person name="Hugenholtz P."/>
            <person name="Kyrpides N.C."/>
            <person name="Klenk H.P."/>
            <person name="Detter J.C."/>
        </authorList>
    </citation>
    <scope>NUCLEOTIDE SEQUENCE [LARGE SCALE GENOMIC DNA]</scope>
    <source>
        <strain evidence="3">ATCC BAA-1237 / DSM 17374 / SPN1</strain>
    </source>
</reference>
<dbReference type="RefSeq" id="WP_013739920.1">
    <property type="nucleotide sequence ID" value="NC_015436.1"/>
</dbReference>
<accession>F4GM50</accession>
<name>F4GM50_PARC1</name>
<dbReference type="PANTHER" id="PTHR24567">
    <property type="entry name" value="CRP FAMILY TRANSCRIPTIONAL REGULATORY PROTEIN"/>
    <property type="match status" value="1"/>
</dbReference>
<keyword evidence="3" id="KW-1185">Reference proteome</keyword>
<dbReference type="Gene3D" id="2.60.120.10">
    <property type="entry name" value="Jelly Rolls"/>
    <property type="match status" value="1"/>
</dbReference>
<dbReference type="InterPro" id="IPR000595">
    <property type="entry name" value="cNMP-bd_dom"/>
</dbReference>
<dbReference type="CDD" id="cd00038">
    <property type="entry name" value="CAP_ED"/>
    <property type="match status" value="1"/>
</dbReference>
<dbReference type="GO" id="GO:0003700">
    <property type="term" value="F:DNA-binding transcription factor activity"/>
    <property type="evidence" value="ECO:0007669"/>
    <property type="project" value="TreeGrafter"/>
</dbReference>
<dbReference type="HOGENOM" id="CLU_1481123_0_0_12"/>
<protein>
    <submittedName>
        <fullName evidence="2">Transcriptional regulator, Crp/Fnr family</fullName>
    </submittedName>
</protein>